<proteinExistence type="predicted"/>
<accession>A0ABT9YTZ0</accession>
<name>A0ABT9YTZ0_9STRE</name>
<organism evidence="1 2">
    <name type="scientific">Streptococcus moroccensis</name>
    <dbReference type="NCBI Taxonomy" id="1451356"/>
    <lineage>
        <taxon>Bacteria</taxon>
        <taxon>Bacillati</taxon>
        <taxon>Bacillota</taxon>
        <taxon>Bacilli</taxon>
        <taxon>Lactobacillales</taxon>
        <taxon>Streptococcaceae</taxon>
        <taxon>Streptococcus</taxon>
    </lineage>
</organism>
<evidence type="ECO:0000313" key="1">
    <source>
        <dbReference type="EMBL" id="MDQ0223174.1"/>
    </source>
</evidence>
<reference evidence="1 2" key="1">
    <citation type="submission" date="2023-07" db="EMBL/GenBank/DDBJ databases">
        <title>Genomic Encyclopedia of Type Strains, Phase IV (KMG-IV): sequencing the most valuable type-strain genomes for metagenomic binning, comparative biology and taxonomic classification.</title>
        <authorList>
            <person name="Goeker M."/>
        </authorList>
    </citation>
    <scope>NUCLEOTIDE SEQUENCE [LARGE SCALE GENOMIC DNA]</scope>
    <source>
        <strain evidence="1 2">DSM 105143</strain>
    </source>
</reference>
<dbReference type="EMBL" id="JAUSTM010000019">
    <property type="protein sequence ID" value="MDQ0223174.1"/>
    <property type="molecule type" value="Genomic_DNA"/>
</dbReference>
<dbReference type="Proteomes" id="UP001223079">
    <property type="component" value="Unassembled WGS sequence"/>
</dbReference>
<protein>
    <submittedName>
        <fullName evidence="1">Uncharacterized protein</fullName>
    </submittedName>
</protein>
<gene>
    <name evidence="1" type="ORF">J2S23_001749</name>
</gene>
<sequence>MIIKENKKYDPKAYQVEVNASCPRTNGNC</sequence>
<comment type="caution">
    <text evidence="1">The sequence shown here is derived from an EMBL/GenBank/DDBJ whole genome shotgun (WGS) entry which is preliminary data.</text>
</comment>
<keyword evidence="2" id="KW-1185">Reference proteome</keyword>
<evidence type="ECO:0000313" key="2">
    <source>
        <dbReference type="Proteomes" id="UP001223079"/>
    </source>
</evidence>